<dbReference type="Gene3D" id="1.25.40.10">
    <property type="entry name" value="Tetratricopeptide repeat domain"/>
    <property type="match status" value="1"/>
</dbReference>
<dbReference type="Proteomes" id="UP000500767">
    <property type="component" value="Chromosome"/>
</dbReference>
<protein>
    <submittedName>
        <fullName evidence="1">SciE type virulence protein</fullName>
    </submittedName>
</protein>
<evidence type="ECO:0000313" key="1">
    <source>
        <dbReference type="EMBL" id="QKE92615.1"/>
    </source>
</evidence>
<name>A0A6M8HWP5_9PROT</name>
<dbReference type="SUPFAM" id="SSF144059">
    <property type="entry name" value="ImpE-like"/>
    <property type="match status" value="1"/>
</dbReference>
<proteinExistence type="predicted"/>
<dbReference type="InterPro" id="IPR009211">
    <property type="entry name" value="TagJ"/>
</dbReference>
<keyword evidence="2" id="KW-1185">Reference proteome</keyword>
<reference evidence="1 2" key="1">
    <citation type="journal article" date="2014" name="World J. Microbiol. Biotechnol.">
        <title>Biodiversity and physiological characteristics of Antarctic and Arctic lichens-associated bacteria.</title>
        <authorList>
            <person name="Lee Y.M."/>
            <person name="Kim E.H."/>
            <person name="Lee H.K."/>
            <person name="Hong S.G."/>
        </authorList>
    </citation>
    <scope>NUCLEOTIDE SEQUENCE [LARGE SCALE GENOMIC DNA]</scope>
    <source>
        <strain evidence="1 2">PAMC 26569</strain>
    </source>
</reference>
<gene>
    <name evidence="1" type="ORF">HN018_11955</name>
</gene>
<dbReference type="Pfam" id="PF07024">
    <property type="entry name" value="ImpE"/>
    <property type="match status" value="1"/>
</dbReference>
<accession>A0A6M8HWP5</accession>
<dbReference type="KEGG" id="lck:HN018_11955"/>
<sequence length="269" mass="29393">MSNKPGSLFRAGHLEAAITAANDSVRRAPAVMEHRMLLAELLLFAGRFERADTVLAAAETIDPSLMLVASEFRHLLRAEIARQQTWNEGRVPEFVGEPTESLSLSLKALTLLREGDEAGAAQAAQQAEAVRPHVGGQHEDALFDDFRDADDICAGFIEVLTVTGRYFWMPTERIEEAIFHPARRPRDLFWRRCSMTVRAGPDGDVYVPAIYAGGPTTASSPGEADADTLRLGKSTEWSGETLVRGRGQRLFLAGEDGLAIQDLVSLTFG</sequence>
<organism evidence="1 2">
    <name type="scientific">Lichenicola cladoniae</name>
    <dbReference type="NCBI Taxonomy" id="1484109"/>
    <lineage>
        <taxon>Bacteria</taxon>
        <taxon>Pseudomonadati</taxon>
        <taxon>Pseudomonadota</taxon>
        <taxon>Alphaproteobacteria</taxon>
        <taxon>Acetobacterales</taxon>
        <taxon>Acetobacteraceae</taxon>
        <taxon>Lichenicola</taxon>
    </lineage>
</organism>
<dbReference type="AlphaFoldDB" id="A0A6M8HWP5"/>
<evidence type="ECO:0000313" key="2">
    <source>
        <dbReference type="Proteomes" id="UP000500767"/>
    </source>
</evidence>
<dbReference type="EMBL" id="CP053708">
    <property type="protein sequence ID" value="QKE92615.1"/>
    <property type="molecule type" value="Genomic_DNA"/>
</dbReference>
<dbReference type="PIRSF" id="PIRSF029288">
    <property type="entry name" value="SciE_ImpE"/>
    <property type="match status" value="1"/>
</dbReference>
<dbReference type="InterPro" id="IPR011990">
    <property type="entry name" value="TPR-like_helical_dom_sf"/>
</dbReference>